<dbReference type="InterPro" id="IPR036390">
    <property type="entry name" value="WH_DNA-bd_sf"/>
</dbReference>
<dbReference type="GO" id="GO:0003700">
    <property type="term" value="F:DNA-binding transcription factor activity"/>
    <property type="evidence" value="ECO:0007669"/>
    <property type="project" value="TreeGrafter"/>
</dbReference>
<gene>
    <name evidence="1" type="ORF">HMPREF9623_00956</name>
</gene>
<dbReference type="PANTHER" id="PTHR33221:SF15">
    <property type="entry name" value="HTH-TYPE TRANSCRIPTIONAL REGULATOR YWGB-RELATED"/>
    <property type="match status" value="1"/>
</dbReference>
<dbReference type="PROSITE" id="PS51197">
    <property type="entry name" value="HTH_RRF2_2"/>
    <property type="match status" value="1"/>
</dbReference>
<dbReference type="GO" id="GO:0005829">
    <property type="term" value="C:cytosol"/>
    <property type="evidence" value="ECO:0007669"/>
    <property type="project" value="TreeGrafter"/>
</dbReference>
<dbReference type="Proteomes" id="UP000018466">
    <property type="component" value="Unassembled WGS sequence"/>
</dbReference>
<dbReference type="PANTHER" id="PTHR33221">
    <property type="entry name" value="WINGED HELIX-TURN-HELIX TRANSCRIPTIONAL REGULATOR, RRF2 FAMILY"/>
    <property type="match status" value="1"/>
</dbReference>
<evidence type="ECO:0000313" key="2">
    <source>
        <dbReference type="Proteomes" id="UP000018466"/>
    </source>
</evidence>
<dbReference type="Pfam" id="PF02082">
    <property type="entry name" value="Rrf2"/>
    <property type="match status" value="1"/>
</dbReference>
<dbReference type="Gene3D" id="1.10.10.10">
    <property type="entry name" value="Winged helix-like DNA-binding domain superfamily/Winged helix DNA-binding domain"/>
    <property type="match status" value="1"/>
</dbReference>
<name>A0AA36Y5P3_9FIRM</name>
<protein>
    <submittedName>
        <fullName evidence="1">Rrf2 family protein</fullName>
    </submittedName>
</protein>
<dbReference type="AlphaFoldDB" id="A0AA36Y5P3"/>
<comment type="caution">
    <text evidence="1">The sequence shown here is derived from an EMBL/GenBank/DDBJ whole genome shotgun (WGS) entry which is preliminary data.</text>
</comment>
<sequence>MLISRELDYALRILRGLGDGDMHTMRALCEEELIPQKFAYKIIRKLAAADYIHAVRGVGGGVRLTADLSALTLFDLLKVFEPEERVNHCTAGGYCCEWIEATQKPCQTRAYLADLESRLDRELKRDSLATMLFGKQ</sequence>
<dbReference type="SUPFAM" id="SSF46785">
    <property type="entry name" value="Winged helix' DNA-binding domain"/>
    <property type="match status" value="1"/>
</dbReference>
<dbReference type="InterPro" id="IPR036388">
    <property type="entry name" value="WH-like_DNA-bd_sf"/>
</dbReference>
<evidence type="ECO:0000313" key="1">
    <source>
        <dbReference type="EMBL" id="EHO17357.1"/>
    </source>
</evidence>
<organism evidence="1 2">
    <name type="scientific">Stomatobaculum longum</name>
    <dbReference type="NCBI Taxonomy" id="796942"/>
    <lineage>
        <taxon>Bacteria</taxon>
        <taxon>Bacillati</taxon>
        <taxon>Bacillota</taxon>
        <taxon>Clostridia</taxon>
        <taxon>Lachnospirales</taxon>
        <taxon>Lachnospiraceae</taxon>
        <taxon>Stomatobaculum</taxon>
    </lineage>
</organism>
<dbReference type="RefSeq" id="WP_009532789.1">
    <property type="nucleotide sequence ID" value="NZ_CAUQEI010000003.1"/>
</dbReference>
<reference evidence="1 2" key="1">
    <citation type="submission" date="2011-10" db="EMBL/GenBank/DDBJ databases">
        <title>The Genome Sequence of Lachnospiraceae bacterium ACC2.</title>
        <authorList>
            <consortium name="The Broad Institute Genome Sequencing Platform"/>
            <person name="Earl A."/>
            <person name="Ward D."/>
            <person name="Feldgarden M."/>
            <person name="Gevers D."/>
            <person name="Sizova M."/>
            <person name="Hazen A."/>
            <person name="Epstein S."/>
            <person name="Young S.K."/>
            <person name="Zeng Q."/>
            <person name="Gargeya S."/>
            <person name="Fitzgerald M."/>
            <person name="Haas B."/>
            <person name="Abouelleil A."/>
            <person name="Alvarado L."/>
            <person name="Arachchi H.M."/>
            <person name="Berlin A."/>
            <person name="Brown A."/>
            <person name="Chapman S.B."/>
            <person name="Chen Z."/>
            <person name="Dunbar C."/>
            <person name="Freedman E."/>
            <person name="Gearin G."/>
            <person name="Goldberg J."/>
            <person name="Griggs A."/>
            <person name="Gujja S."/>
            <person name="Heiman D."/>
            <person name="Howarth C."/>
            <person name="Larson L."/>
            <person name="Lui A."/>
            <person name="MacDonald P.J.P."/>
            <person name="Montmayeur A."/>
            <person name="Murphy C."/>
            <person name="Neiman D."/>
            <person name="Pearson M."/>
            <person name="Priest M."/>
            <person name="Roberts A."/>
            <person name="Saif S."/>
            <person name="Shea T."/>
            <person name="Shenoy N."/>
            <person name="Sisk P."/>
            <person name="Stolte C."/>
            <person name="Sykes S."/>
            <person name="Wortman J."/>
            <person name="Nusbaum C."/>
            <person name="Birren B."/>
        </authorList>
    </citation>
    <scope>NUCLEOTIDE SEQUENCE [LARGE SCALE GENOMIC DNA]</scope>
    <source>
        <strain evidence="1 2">ACC2</strain>
    </source>
</reference>
<accession>A0AA36Y5P3</accession>
<proteinExistence type="predicted"/>
<dbReference type="GeneID" id="86940719"/>
<dbReference type="EMBL" id="AGEL01000006">
    <property type="protein sequence ID" value="EHO17357.1"/>
    <property type="molecule type" value="Genomic_DNA"/>
</dbReference>
<dbReference type="InterPro" id="IPR000944">
    <property type="entry name" value="Tscrpt_reg_Rrf2"/>
</dbReference>
<keyword evidence="2" id="KW-1185">Reference proteome</keyword>